<dbReference type="SUPFAM" id="SSF51338">
    <property type="entry name" value="Composite domain of metallo-dependent hydrolases"/>
    <property type="match status" value="1"/>
</dbReference>
<keyword evidence="4 7" id="KW-0378">Hydrolase</keyword>
<sequence length="468" mass="51685">MFDTIIRNGHLVLEEGTVRADLAIKKGKIAALLGPDEPAECQKEIDAQGRLVLPGLIDAHMHTQAPFQGISPQLTFYQQSICAAFAGVTTYMDFTNTWKGSSVLQALDDRIEEMTESAIDFSVHGKFVEANEQLLDEIPLLAAKGCPTFKLFMTYRKEGVMADDMTLMQVFKRAKENNCMPLIHAESNAIAETAVDECIKNNTLTWRDFANSKPVICETEAFGRVAKLAESVGVPLLIVHTTNGPCLNIAQQAQERGQKLYIETGPHYLTLFDELYDDIENGHLAICSPPLRTRKERDELWDGIKNGTITLIGSDDCTFTREEKEKALQRDANGKIIPDFTKVVNGLSGLEIRFNLMVTEGVENGKITMNQAVALCSTNIAKTMGCYPQKGTLLPGADADIVIFDPNEEWVISANNLHCGAGYSLHEGYKAKGKVKTTLLRGEIIMDNNTFMGSKGQGKFIKRTLKLN</sequence>
<gene>
    <name evidence="7" type="ORF">GHA_02844</name>
</gene>
<dbReference type="GO" id="GO:0046872">
    <property type="term" value="F:metal ion binding"/>
    <property type="evidence" value="ECO:0007669"/>
    <property type="project" value="UniProtKB-KW"/>
</dbReference>
<reference evidence="7" key="1">
    <citation type="submission" date="2020-05" db="EMBL/GenBank/DDBJ databases">
        <authorList>
            <person name="Delgado-Blas J."/>
        </authorList>
    </citation>
    <scope>NUCLEOTIDE SEQUENCE</scope>
    <source>
        <strain evidence="7">BB1453</strain>
    </source>
</reference>
<organism evidence="7 8">
    <name type="scientific">Providencia rettgeri</name>
    <dbReference type="NCBI Taxonomy" id="587"/>
    <lineage>
        <taxon>Bacteria</taxon>
        <taxon>Pseudomonadati</taxon>
        <taxon>Pseudomonadota</taxon>
        <taxon>Gammaproteobacteria</taxon>
        <taxon>Enterobacterales</taxon>
        <taxon>Morganellaceae</taxon>
        <taxon>Providencia</taxon>
    </lineage>
</organism>
<dbReference type="InterPro" id="IPR050378">
    <property type="entry name" value="Metallo-dep_Hydrolases_sf"/>
</dbReference>
<evidence type="ECO:0000256" key="2">
    <source>
        <dbReference type="ARBA" id="ARBA00008829"/>
    </source>
</evidence>
<dbReference type="EC" id="3.5.2.-" evidence="7"/>
<dbReference type="FunFam" id="3.20.20.140:FF:000174">
    <property type="entry name" value="Dihydropyrimidinase-related protein 2"/>
    <property type="match status" value="1"/>
</dbReference>
<evidence type="ECO:0000256" key="4">
    <source>
        <dbReference type="ARBA" id="ARBA00022801"/>
    </source>
</evidence>
<dbReference type="Gene3D" id="2.30.40.10">
    <property type="entry name" value="Urease, subunit C, domain 1"/>
    <property type="match status" value="1"/>
</dbReference>
<dbReference type="InterPro" id="IPR006680">
    <property type="entry name" value="Amidohydro-rel"/>
</dbReference>
<evidence type="ECO:0000256" key="1">
    <source>
        <dbReference type="ARBA" id="ARBA00001947"/>
    </source>
</evidence>
<comment type="caution">
    <text evidence="7">The sequence shown here is derived from an EMBL/GenBank/DDBJ whole genome shotgun (WGS) entry which is preliminary data.</text>
</comment>
<dbReference type="GO" id="GO:0005829">
    <property type="term" value="C:cytosol"/>
    <property type="evidence" value="ECO:0007669"/>
    <property type="project" value="TreeGrafter"/>
</dbReference>
<dbReference type="GO" id="GO:0016812">
    <property type="term" value="F:hydrolase activity, acting on carbon-nitrogen (but not peptide) bonds, in cyclic amides"/>
    <property type="evidence" value="ECO:0007669"/>
    <property type="project" value="TreeGrafter"/>
</dbReference>
<dbReference type="InterPro" id="IPR011059">
    <property type="entry name" value="Metal-dep_hydrolase_composite"/>
</dbReference>
<feature type="modified residue" description="N6-carboxylysine" evidence="5">
    <location>
        <position position="150"/>
    </location>
</feature>
<protein>
    <submittedName>
        <fullName evidence="7">D-hydantoinase</fullName>
        <ecNumber evidence="7">3.5.2.-</ecNumber>
    </submittedName>
</protein>
<dbReference type="NCBIfam" id="TIGR02033">
    <property type="entry name" value="D-hydantoinase"/>
    <property type="match status" value="1"/>
</dbReference>
<dbReference type="Proteomes" id="UP000834611">
    <property type="component" value="Unassembled WGS sequence"/>
</dbReference>
<evidence type="ECO:0000256" key="5">
    <source>
        <dbReference type="PIRSR" id="PIRSR611778-50"/>
    </source>
</evidence>
<dbReference type="PANTHER" id="PTHR11647:SF1">
    <property type="entry name" value="COLLAPSIN RESPONSE MEDIATOR PROTEIN"/>
    <property type="match status" value="1"/>
</dbReference>
<evidence type="ECO:0000259" key="6">
    <source>
        <dbReference type="Pfam" id="PF01979"/>
    </source>
</evidence>
<feature type="domain" description="Amidohydrolase-related" evidence="6">
    <location>
        <begin position="51"/>
        <end position="444"/>
    </location>
</feature>
<proteinExistence type="inferred from homology"/>
<dbReference type="Pfam" id="PF01979">
    <property type="entry name" value="Amidohydro_1"/>
    <property type="match status" value="1"/>
</dbReference>
<evidence type="ECO:0000313" key="8">
    <source>
        <dbReference type="Proteomes" id="UP000834611"/>
    </source>
</evidence>
<dbReference type="EMBL" id="CAHPSF010000007">
    <property type="protein sequence ID" value="CAB5703203.1"/>
    <property type="molecule type" value="Genomic_DNA"/>
</dbReference>
<dbReference type="Gene3D" id="3.20.20.140">
    <property type="entry name" value="Metal-dependent hydrolases"/>
    <property type="match status" value="1"/>
</dbReference>
<accession>A0A9N8D133</accession>
<dbReference type="InterPro" id="IPR032466">
    <property type="entry name" value="Metal_Hydrolase"/>
</dbReference>
<evidence type="ECO:0000313" key="7">
    <source>
        <dbReference type="EMBL" id="CAB5703203.1"/>
    </source>
</evidence>
<dbReference type="PANTHER" id="PTHR11647">
    <property type="entry name" value="HYDRANTOINASE/DIHYDROPYRIMIDINASE FAMILY MEMBER"/>
    <property type="match status" value="1"/>
</dbReference>
<keyword evidence="3" id="KW-0479">Metal-binding</keyword>
<dbReference type="RefSeq" id="WP_144140492.1">
    <property type="nucleotide sequence ID" value="NZ_ABDWLN020000012.1"/>
</dbReference>
<comment type="cofactor">
    <cofactor evidence="1">
        <name>Zn(2+)</name>
        <dbReference type="ChEBI" id="CHEBI:29105"/>
    </cofactor>
</comment>
<dbReference type="SUPFAM" id="SSF51556">
    <property type="entry name" value="Metallo-dependent hydrolases"/>
    <property type="match status" value="1"/>
</dbReference>
<dbReference type="AlphaFoldDB" id="A0A9N8D133"/>
<name>A0A9N8D133_PRORE</name>
<evidence type="ECO:0000256" key="3">
    <source>
        <dbReference type="ARBA" id="ARBA00022723"/>
    </source>
</evidence>
<comment type="similarity">
    <text evidence="2">Belongs to the metallo-dependent hydrolases superfamily. Hydantoinase/dihydropyrimidinase family.</text>
</comment>
<comment type="PTM">
    <text evidence="5">Carbamylation allows a single lysine to coordinate two divalent metal cations.</text>
</comment>
<dbReference type="InterPro" id="IPR011778">
    <property type="entry name" value="Hydantoinase/dihydroPyrase"/>
</dbReference>